<dbReference type="EMBL" id="JABWDY010006387">
    <property type="protein sequence ID" value="KAF5203727.1"/>
    <property type="molecule type" value="Genomic_DNA"/>
</dbReference>
<accession>A0A7J6X3U2</accession>
<evidence type="ECO:0000313" key="2">
    <source>
        <dbReference type="Proteomes" id="UP000554482"/>
    </source>
</evidence>
<proteinExistence type="predicted"/>
<name>A0A7J6X3U2_THATH</name>
<keyword evidence="2" id="KW-1185">Reference proteome</keyword>
<dbReference type="Proteomes" id="UP000554482">
    <property type="component" value="Unassembled WGS sequence"/>
</dbReference>
<evidence type="ECO:0000313" key="1">
    <source>
        <dbReference type="EMBL" id="KAF5203727.1"/>
    </source>
</evidence>
<dbReference type="AlphaFoldDB" id="A0A7J6X3U2"/>
<dbReference type="OrthoDB" id="852337at2759"/>
<protein>
    <submittedName>
        <fullName evidence="1">Ribonuclease h domain</fullName>
    </submittedName>
</protein>
<comment type="caution">
    <text evidence="1">The sequence shown here is derived from an EMBL/GenBank/DDBJ whole genome shotgun (WGS) entry which is preliminary data.</text>
</comment>
<sequence>MKEWAKANCSKLHEKVMLAFTQLEDLQKQIQRNPTNVQLCRLERKALRKYCNLAAAERNQVRQKAGCDWLSMGDRPSAFFHHAVKERKGRKAIRILEDNQGNKLNTEAAIVTEITSYFRNLFGEDDLE</sequence>
<feature type="non-terminal residue" evidence="1">
    <location>
        <position position="128"/>
    </location>
</feature>
<reference evidence="1 2" key="1">
    <citation type="submission" date="2020-06" db="EMBL/GenBank/DDBJ databases">
        <title>Transcriptomic and genomic resources for Thalictrum thalictroides and T. hernandezii: Facilitating candidate gene discovery in an emerging model plant lineage.</title>
        <authorList>
            <person name="Arias T."/>
            <person name="Riano-Pachon D.M."/>
            <person name="Di Stilio V.S."/>
        </authorList>
    </citation>
    <scope>NUCLEOTIDE SEQUENCE [LARGE SCALE GENOMIC DNA]</scope>
    <source>
        <strain evidence="2">cv. WT478/WT964</strain>
        <tissue evidence="1">Leaves</tissue>
    </source>
</reference>
<organism evidence="1 2">
    <name type="scientific">Thalictrum thalictroides</name>
    <name type="common">Rue-anemone</name>
    <name type="synonym">Anemone thalictroides</name>
    <dbReference type="NCBI Taxonomy" id="46969"/>
    <lineage>
        <taxon>Eukaryota</taxon>
        <taxon>Viridiplantae</taxon>
        <taxon>Streptophyta</taxon>
        <taxon>Embryophyta</taxon>
        <taxon>Tracheophyta</taxon>
        <taxon>Spermatophyta</taxon>
        <taxon>Magnoliopsida</taxon>
        <taxon>Ranunculales</taxon>
        <taxon>Ranunculaceae</taxon>
        <taxon>Thalictroideae</taxon>
        <taxon>Thalictrum</taxon>
    </lineage>
</organism>
<gene>
    <name evidence="1" type="ORF">FRX31_006687</name>
</gene>